<evidence type="ECO:0000313" key="2">
    <source>
        <dbReference type="EMBL" id="GAA1108617.1"/>
    </source>
</evidence>
<dbReference type="Proteomes" id="UP001501581">
    <property type="component" value="Unassembled WGS sequence"/>
</dbReference>
<name>A0ABP4EGV6_9ACTN</name>
<feature type="region of interest" description="Disordered" evidence="1">
    <location>
        <begin position="109"/>
        <end position="164"/>
    </location>
</feature>
<keyword evidence="3" id="KW-1185">Reference proteome</keyword>
<sequence>MDALINALPAKAQDLLRKTETARIAELDEDAVLALHKRVRRARNKSVKNYRRLAAGGVAEHAGRGSAHPEHGLARDRAEVFEDALARVSARLEVLAREAADQLRDERLEAARAKGSAGPELETPDAPPGPEGLPQGVVKTTGGMKRDASSQALGAQRQAKRDNR</sequence>
<reference evidence="3" key="1">
    <citation type="journal article" date="2019" name="Int. J. Syst. Evol. Microbiol.">
        <title>The Global Catalogue of Microorganisms (GCM) 10K type strain sequencing project: providing services to taxonomists for standard genome sequencing and annotation.</title>
        <authorList>
            <consortium name="The Broad Institute Genomics Platform"/>
            <consortium name="The Broad Institute Genome Sequencing Center for Infectious Disease"/>
            <person name="Wu L."/>
            <person name="Ma J."/>
        </authorList>
    </citation>
    <scope>NUCLEOTIDE SEQUENCE [LARGE SCALE GENOMIC DNA]</scope>
    <source>
        <strain evidence="3">JCM 13008</strain>
    </source>
</reference>
<proteinExistence type="predicted"/>
<protein>
    <submittedName>
        <fullName evidence="2">Uncharacterized protein</fullName>
    </submittedName>
</protein>
<dbReference type="RefSeq" id="WP_343995734.1">
    <property type="nucleotide sequence ID" value="NZ_BAAALG010000011.1"/>
</dbReference>
<evidence type="ECO:0000313" key="3">
    <source>
        <dbReference type="Proteomes" id="UP001501581"/>
    </source>
</evidence>
<gene>
    <name evidence="2" type="ORF">GCM10009668_31090</name>
</gene>
<comment type="caution">
    <text evidence="2">The sequence shown here is derived from an EMBL/GenBank/DDBJ whole genome shotgun (WGS) entry which is preliminary data.</text>
</comment>
<evidence type="ECO:0000256" key="1">
    <source>
        <dbReference type="SAM" id="MobiDB-lite"/>
    </source>
</evidence>
<dbReference type="EMBL" id="BAAALG010000011">
    <property type="protein sequence ID" value="GAA1108617.1"/>
    <property type="molecule type" value="Genomic_DNA"/>
</dbReference>
<organism evidence="2 3">
    <name type="scientific">Nocardioides dubius</name>
    <dbReference type="NCBI Taxonomy" id="317019"/>
    <lineage>
        <taxon>Bacteria</taxon>
        <taxon>Bacillati</taxon>
        <taxon>Actinomycetota</taxon>
        <taxon>Actinomycetes</taxon>
        <taxon>Propionibacteriales</taxon>
        <taxon>Nocardioidaceae</taxon>
        <taxon>Nocardioides</taxon>
    </lineage>
</organism>
<accession>A0ABP4EGV6</accession>